<dbReference type="Pfam" id="PF00903">
    <property type="entry name" value="Glyoxalase"/>
    <property type="match status" value="1"/>
</dbReference>
<reference evidence="3" key="1">
    <citation type="submission" date="2016-10" db="EMBL/GenBank/DDBJ databases">
        <authorList>
            <person name="Varghese N."/>
            <person name="Submissions S."/>
        </authorList>
    </citation>
    <scope>NUCLEOTIDE SEQUENCE [LARGE SCALE GENOMIC DNA]</scope>
    <source>
        <strain evidence="3">DSM 44993</strain>
    </source>
</reference>
<name>A0A1H8RQH2_9PSEU</name>
<dbReference type="SUPFAM" id="SSF54593">
    <property type="entry name" value="Glyoxalase/Bleomycin resistance protein/Dihydroxybiphenyl dioxygenase"/>
    <property type="match status" value="1"/>
</dbReference>
<organism evidence="2 3">
    <name type="scientific">Amycolatopsis saalfeldensis</name>
    <dbReference type="NCBI Taxonomy" id="394193"/>
    <lineage>
        <taxon>Bacteria</taxon>
        <taxon>Bacillati</taxon>
        <taxon>Actinomycetota</taxon>
        <taxon>Actinomycetes</taxon>
        <taxon>Pseudonocardiales</taxon>
        <taxon>Pseudonocardiaceae</taxon>
        <taxon>Amycolatopsis</taxon>
    </lineage>
</organism>
<keyword evidence="3" id="KW-1185">Reference proteome</keyword>
<gene>
    <name evidence="2" type="ORF">SAMN04489732_101896</name>
</gene>
<dbReference type="RefSeq" id="WP_091612643.1">
    <property type="nucleotide sequence ID" value="NZ_FOEF01000001.1"/>
</dbReference>
<dbReference type="InterPro" id="IPR029068">
    <property type="entry name" value="Glyas_Bleomycin-R_OHBP_Dase"/>
</dbReference>
<protein>
    <submittedName>
        <fullName evidence="2">Glyoxalase/Bleomycin resistance protein/Dioxygenase superfamily protein</fullName>
    </submittedName>
</protein>
<dbReference type="GO" id="GO:0051213">
    <property type="term" value="F:dioxygenase activity"/>
    <property type="evidence" value="ECO:0007669"/>
    <property type="project" value="UniProtKB-KW"/>
</dbReference>
<dbReference type="EMBL" id="FOEF01000001">
    <property type="protein sequence ID" value="SEO68418.1"/>
    <property type="molecule type" value="Genomic_DNA"/>
</dbReference>
<proteinExistence type="predicted"/>
<evidence type="ECO:0000313" key="2">
    <source>
        <dbReference type="EMBL" id="SEO68418.1"/>
    </source>
</evidence>
<dbReference type="Gene3D" id="3.10.180.10">
    <property type="entry name" value="2,3-Dihydroxybiphenyl 1,2-Dioxygenase, domain 1"/>
    <property type="match status" value="1"/>
</dbReference>
<dbReference type="InterPro" id="IPR037523">
    <property type="entry name" value="VOC_core"/>
</dbReference>
<feature type="domain" description="VOC" evidence="1">
    <location>
        <begin position="5"/>
        <end position="125"/>
    </location>
</feature>
<dbReference type="InterPro" id="IPR004360">
    <property type="entry name" value="Glyas_Fos-R_dOase_dom"/>
</dbReference>
<accession>A0A1H8RQH2</accession>
<keyword evidence="2" id="KW-0560">Oxidoreductase</keyword>
<dbReference type="PANTHER" id="PTHR43279">
    <property type="entry name" value="CATECHOL-2,3-DIOXYGENASE"/>
    <property type="match status" value="1"/>
</dbReference>
<evidence type="ECO:0000259" key="1">
    <source>
        <dbReference type="PROSITE" id="PS51819"/>
    </source>
</evidence>
<keyword evidence="2" id="KW-0223">Dioxygenase</keyword>
<dbReference type="Proteomes" id="UP000198582">
    <property type="component" value="Unassembled WGS sequence"/>
</dbReference>
<evidence type="ECO:0000313" key="3">
    <source>
        <dbReference type="Proteomes" id="UP000198582"/>
    </source>
</evidence>
<dbReference type="OrthoDB" id="9792626at2"/>
<dbReference type="PROSITE" id="PS51819">
    <property type="entry name" value="VOC"/>
    <property type="match status" value="1"/>
</dbReference>
<dbReference type="PANTHER" id="PTHR43279:SF1">
    <property type="entry name" value="CATECHOL-2,3-DIOXYGENASE"/>
    <property type="match status" value="1"/>
</dbReference>
<dbReference type="STRING" id="394193.SAMN04489732_101896"/>
<dbReference type="AlphaFoldDB" id="A0A1H8RQH2"/>
<sequence length="166" mass="17586">MPIRGMNHAVLWVRDAARSTDFYVGVLGFRVVHRTPESAFLQAPESANDHDLGLFQIGEAAASRAGHGEVGLYHLAWEVPTLGDLRAYAEALTAAGALVGSTDHGTTKALYAKDPDGLEFEVCWLVPHDLITPGARAHNGPLDLDADLTAYGEQTLGACARAALPG</sequence>